<protein>
    <submittedName>
        <fullName evidence="2">Uncharacterized protein</fullName>
    </submittedName>
</protein>
<keyword evidence="1" id="KW-0812">Transmembrane</keyword>
<sequence>MKKFIKYDYYAQLLFLIIGIVVAIVGGSNGWGILLFYFIVGIPQLISFLIKLFLKIPKSTSYIIYGIFILPVWLSFTVIIAFKQYNDITNFFGLIILAAFFYSPLLAIMYVYENYYSYKSLNPQQ</sequence>
<organism evidence="2 3">
    <name type="scientific">Chryseobacterium oryctis</name>
    <dbReference type="NCBI Taxonomy" id="2952618"/>
    <lineage>
        <taxon>Bacteria</taxon>
        <taxon>Pseudomonadati</taxon>
        <taxon>Bacteroidota</taxon>
        <taxon>Flavobacteriia</taxon>
        <taxon>Flavobacteriales</taxon>
        <taxon>Weeksellaceae</taxon>
        <taxon>Chryseobacterium group</taxon>
        <taxon>Chryseobacterium</taxon>
    </lineage>
</organism>
<dbReference type="RefSeq" id="WP_264744459.1">
    <property type="nucleotide sequence ID" value="NZ_JAPDHV010000008.1"/>
</dbReference>
<dbReference type="EMBL" id="JAPDHV010000008">
    <property type="protein sequence ID" value="MCW3162543.1"/>
    <property type="molecule type" value="Genomic_DNA"/>
</dbReference>
<keyword evidence="1" id="KW-0472">Membrane</keyword>
<proteinExistence type="predicted"/>
<accession>A0ABT3HRY8</accession>
<evidence type="ECO:0000313" key="2">
    <source>
        <dbReference type="EMBL" id="MCW3162543.1"/>
    </source>
</evidence>
<feature type="transmembrane region" description="Helical" evidence="1">
    <location>
        <begin position="62"/>
        <end position="82"/>
    </location>
</feature>
<evidence type="ECO:0000313" key="3">
    <source>
        <dbReference type="Proteomes" id="UP001163719"/>
    </source>
</evidence>
<dbReference type="Proteomes" id="UP001163719">
    <property type="component" value="Unassembled WGS sequence"/>
</dbReference>
<keyword evidence="3" id="KW-1185">Reference proteome</keyword>
<gene>
    <name evidence="2" type="ORF">OH806_14825</name>
</gene>
<feature type="transmembrane region" description="Helical" evidence="1">
    <location>
        <begin position="88"/>
        <end position="112"/>
    </location>
</feature>
<feature type="transmembrane region" description="Helical" evidence="1">
    <location>
        <begin position="7"/>
        <end position="25"/>
    </location>
</feature>
<reference evidence="2" key="1">
    <citation type="submission" date="2022-10" db="EMBL/GenBank/DDBJ databases">
        <title>Chryseobacterium babae sp. nov. isolated from the gut of the beetle Oryctes rhinoceros, and Chryseobacterium kimseyorum sp. nov., isolated from a stick insect rearing cage.</title>
        <authorList>
            <person name="Shelomi M."/>
            <person name="Han C.-J."/>
            <person name="Chen W.-M."/>
            <person name="Chen H.-K."/>
            <person name="Liaw S.-J."/>
            <person name="Muhle E."/>
            <person name="Clermont D."/>
        </authorList>
    </citation>
    <scope>NUCLEOTIDE SEQUENCE</scope>
    <source>
        <strain evidence="2">WLa1L2M3</strain>
    </source>
</reference>
<keyword evidence="1" id="KW-1133">Transmembrane helix</keyword>
<name>A0ABT3HRY8_9FLAO</name>
<evidence type="ECO:0000256" key="1">
    <source>
        <dbReference type="SAM" id="Phobius"/>
    </source>
</evidence>
<comment type="caution">
    <text evidence="2">The sequence shown here is derived from an EMBL/GenBank/DDBJ whole genome shotgun (WGS) entry which is preliminary data.</text>
</comment>